<accession>A0A1E3VY84</accession>
<keyword evidence="3 6" id="KW-0812">Transmembrane</keyword>
<dbReference type="STRING" id="1774968.AUC68_08770"/>
<dbReference type="AlphaFoldDB" id="A0A1E3VY84"/>
<dbReference type="InterPro" id="IPR023271">
    <property type="entry name" value="Aquaporin-like"/>
</dbReference>
<dbReference type="PRINTS" id="PR00783">
    <property type="entry name" value="MINTRINSICP"/>
</dbReference>
<protein>
    <submittedName>
        <fullName evidence="8">MIP family channel protein</fullName>
    </submittedName>
</protein>
<dbReference type="GO" id="GO:0016020">
    <property type="term" value="C:membrane"/>
    <property type="evidence" value="ECO:0007669"/>
    <property type="project" value="UniProtKB-SubCell"/>
</dbReference>
<dbReference type="PROSITE" id="PS00221">
    <property type="entry name" value="MIP"/>
    <property type="match status" value="1"/>
</dbReference>
<dbReference type="EMBL" id="LPWG01000013">
    <property type="protein sequence ID" value="ODR98507.1"/>
    <property type="molecule type" value="Genomic_DNA"/>
</dbReference>
<reference evidence="8 9" key="1">
    <citation type="journal article" date="2016" name="Environ. Microbiol.">
        <title>New Methyloceanibacter diversity from North Sea sediments includes methanotroph containing solely the soluble methane monooxygenase.</title>
        <authorList>
            <person name="Vekeman B."/>
            <person name="Kerckhof F.M."/>
            <person name="Cremers G."/>
            <person name="de Vos P."/>
            <person name="Vandamme P."/>
            <person name="Boon N."/>
            <person name="Op den Camp H.J."/>
            <person name="Heylen K."/>
        </authorList>
    </citation>
    <scope>NUCLEOTIDE SEQUENCE [LARGE SCALE GENOMIC DNA]</scope>
    <source>
        <strain evidence="8 9">R-67174</strain>
    </source>
</reference>
<evidence type="ECO:0000256" key="3">
    <source>
        <dbReference type="ARBA" id="ARBA00022692"/>
    </source>
</evidence>
<evidence type="ECO:0000256" key="5">
    <source>
        <dbReference type="ARBA" id="ARBA00023136"/>
    </source>
</evidence>
<feature type="transmembrane region" description="Helical" evidence="7">
    <location>
        <begin position="88"/>
        <end position="110"/>
    </location>
</feature>
<evidence type="ECO:0000256" key="4">
    <source>
        <dbReference type="ARBA" id="ARBA00022989"/>
    </source>
</evidence>
<dbReference type="InterPro" id="IPR022357">
    <property type="entry name" value="MIP_CS"/>
</dbReference>
<evidence type="ECO:0000256" key="6">
    <source>
        <dbReference type="RuleBase" id="RU000477"/>
    </source>
</evidence>
<comment type="subcellular location">
    <subcellularLocation>
        <location evidence="1">Membrane</location>
        <topology evidence="1">Multi-pass membrane protein</topology>
    </subcellularLocation>
</comment>
<keyword evidence="4 7" id="KW-1133">Transmembrane helix</keyword>
<dbReference type="RefSeq" id="WP_069437960.1">
    <property type="nucleotide sequence ID" value="NZ_LPWG01000013.1"/>
</dbReference>
<dbReference type="InterPro" id="IPR000425">
    <property type="entry name" value="MIP"/>
</dbReference>
<name>A0A1E3VY84_9HYPH</name>
<gene>
    <name evidence="8" type="ORF">AUC68_08770</name>
</gene>
<dbReference type="PANTHER" id="PTHR45724:SF13">
    <property type="entry name" value="AQUAPORIN NIP1-1-RELATED"/>
    <property type="match status" value="1"/>
</dbReference>
<organism evidence="8 9">
    <name type="scientific">Methyloceanibacter methanicus</name>
    <dbReference type="NCBI Taxonomy" id="1774968"/>
    <lineage>
        <taxon>Bacteria</taxon>
        <taxon>Pseudomonadati</taxon>
        <taxon>Pseudomonadota</taxon>
        <taxon>Alphaproteobacteria</taxon>
        <taxon>Hyphomicrobiales</taxon>
        <taxon>Hyphomicrobiaceae</taxon>
        <taxon>Methyloceanibacter</taxon>
    </lineage>
</organism>
<comment type="similarity">
    <text evidence="6">Belongs to the MIP/aquaporin (TC 1.A.8) family.</text>
</comment>
<comment type="caution">
    <text evidence="8">The sequence shown here is derived from an EMBL/GenBank/DDBJ whole genome shotgun (WGS) entry which is preliminary data.</text>
</comment>
<evidence type="ECO:0000313" key="9">
    <source>
        <dbReference type="Proteomes" id="UP000094501"/>
    </source>
</evidence>
<keyword evidence="2 6" id="KW-0813">Transport</keyword>
<sequence length="227" mass="23422">MMTFDLTRRLGAEALGTFFLVMAVVGSGIMAETLAGGNVALALLCNTVATGAVLFVIITIFIQVSGAHFNPAVSMAMLLRGSLPAGEVLPYVVVQIAGGCLGAVAAHLMFGLDPVQISQHARTGFGQWLGEFIATFGLVGTILGCVRFNVAAIPAAVGLYISSAYWFTSSTSFANPAVTIARAVTDTFSGIAPAHVPAFLVAQLVGSAAAVLLFGWLLRPGSETEKN</sequence>
<feature type="transmembrane region" description="Helical" evidence="7">
    <location>
        <begin position="41"/>
        <end position="67"/>
    </location>
</feature>
<dbReference type="SUPFAM" id="SSF81338">
    <property type="entry name" value="Aquaporin-like"/>
    <property type="match status" value="1"/>
</dbReference>
<dbReference type="Gene3D" id="1.20.1080.10">
    <property type="entry name" value="Glycerol uptake facilitator protein"/>
    <property type="match status" value="2"/>
</dbReference>
<keyword evidence="9" id="KW-1185">Reference proteome</keyword>
<feature type="transmembrane region" description="Helical" evidence="7">
    <location>
        <begin position="125"/>
        <end position="143"/>
    </location>
</feature>
<keyword evidence="5 7" id="KW-0472">Membrane</keyword>
<dbReference type="InterPro" id="IPR034294">
    <property type="entry name" value="Aquaporin_transptr"/>
</dbReference>
<evidence type="ECO:0000256" key="1">
    <source>
        <dbReference type="ARBA" id="ARBA00004141"/>
    </source>
</evidence>
<dbReference type="GO" id="GO:0015267">
    <property type="term" value="F:channel activity"/>
    <property type="evidence" value="ECO:0007669"/>
    <property type="project" value="InterPro"/>
</dbReference>
<evidence type="ECO:0000256" key="7">
    <source>
        <dbReference type="SAM" id="Phobius"/>
    </source>
</evidence>
<dbReference type="OrthoDB" id="9807293at2"/>
<proteinExistence type="inferred from homology"/>
<dbReference type="Pfam" id="PF00230">
    <property type="entry name" value="MIP"/>
    <property type="match status" value="1"/>
</dbReference>
<evidence type="ECO:0000256" key="2">
    <source>
        <dbReference type="ARBA" id="ARBA00022448"/>
    </source>
</evidence>
<feature type="transmembrane region" description="Helical" evidence="7">
    <location>
        <begin position="198"/>
        <end position="218"/>
    </location>
</feature>
<evidence type="ECO:0000313" key="8">
    <source>
        <dbReference type="EMBL" id="ODR98507.1"/>
    </source>
</evidence>
<dbReference type="PANTHER" id="PTHR45724">
    <property type="entry name" value="AQUAPORIN NIP2-1"/>
    <property type="match status" value="1"/>
</dbReference>
<dbReference type="Proteomes" id="UP000094501">
    <property type="component" value="Unassembled WGS sequence"/>
</dbReference>